<protein>
    <submittedName>
        <fullName evidence="6">O1_Vc6.29 prepropeptide</fullName>
    </submittedName>
</protein>
<dbReference type="GO" id="GO:0090729">
    <property type="term" value="F:toxin activity"/>
    <property type="evidence" value="ECO:0007669"/>
    <property type="project" value="UniProtKB-KW"/>
</dbReference>
<reference evidence="6" key="1">
    <citation type="journal article" date="2014" name="PLoS ONE">
        <title>Diversity of conotoxin gene superfamilies in the venomous snail, Conus victoriae.</title>
        <authorList>
            <person name="Robinson S.D."/>
            <person name="Safavi-Hemami H."/>
            <person name="McIntosh L.D."/>
            <person name="Purcell A.W."/>
            <person name="Norton R.S."/>
            <person name="Papenfuss A.T."/>
        </authorList>
    </citation>
    <scope>NUCLEOTIDE SEQUENCE</scope>
    <source>
        <tissue evidence="6">Venom gland</tissue>
    </source>
</reference>
<evidence type="ECO:0000256" key="3">
    <source>
        <dbReference type="ARBA" id="ARBA00022656"/>
    </source>
</evidence>
<evidence type="ECO:0000256" key="2">
    <source>
        <dbReference type="ARBA" id="ARBA00022525"/>
    </source>
</evidence>
<comment type="subcellular location">
    <subcellularLocation>
        <location evidence="1">Secreted</location>
    </subcellularLocation>
</comment>
<proteinExistence type="evidence at transcript level"/>
<feature type="signal peptide" evidence="5">
    <location>
        <begin position="1"/>
        <end position="22"/>
    </location>
</feature>
<dbReference type="InterPro" id="IPR004214">
    <property type="entry name" value="Conotoxin"/>
</dbReference>
<sequence length="80" mass="9219">MKLTCVVIVAVLFLTACQFNAADDSRDKQENRLARLLHKKLNSADSGLLTKRCMEPDRRCSEWSPERCCTKCDYYRSICV</sequence>
<dbReference type="AlphaFoldDB" id="W4VS51"/>
<dbReference type="PROSITE" id="PS51257">
    <property type="entry name" value="PROKAR_LIPOPROTEIN"/>
    <property type="match status" value="1"/>
</dbReference>
<keyword evidence="4 5" id="KW-0732">Signal</keyword>
<name>W4VS51_CONVC</name>
<evidence type="ECO:0000256" key="1">
    <source>
        <dbReference type="ARBA" id="ARBA00004613"/>
    </source>
</evidence>
<feature type="chain" id="PRO_5004850806" evidence="5">
    <location>
        <begin position="23"/>
        <end position="80"/>
    </location>
</feature>
<dbReference type="GO" id="GO:0008200">
    <property type="term" value="F:ion channel inhibitor activity"/>
    <property type="evidence" value="ECO:0007669"/>
    <property type="project" value="InterPro"/>
</dbReference>
<dbReference type="EMBL" id="GAIH01000047">
    <property type="protein sequence ID" value="JAB84670.1"/>
    <property type="molecule type" value="mRNA"/>
</dbReference>
<dbReference type="GO" id="GO:0005576">
    <property type="term" value="C:extracellular region"/>
    <property type="evidence" value="ECO:0007669"/>
    <property type="project" value="UniProtKB-SubCell"/>
</dbReference>
<dbReference type="Pfam" id="PF02950">
    <property type="entry name" value="Conotoxin"/>
    <property type="match status" value="1"/>
</dbReference>
<reference evidence="6" key="2">
    <citation type="submission" date="2015-04" db="EMBL/GenBank/DDBJ databases">
        <authorList>
            <person name="Robinson S.D."/>
            <person name="Li Q."/>
            <person name="Bandyopadhyay P.K."/>
            <person name="Gajewiak J."/>
            <person name="Yandell M."/>
            <person name="Papenfuss A.T."/>
            <person name="Purcell A.W."/>
            <person name="Olivera B.M."/>
            <person name="Norton R.S."/>
            <person name="Safavi-Hemami H."/>
        </authorList>
    </citation>
    <scope>NUCLEOTIDE SEQUENCE</scope>
    <source>
        <tissue evidence="6">Venom gland</tissue>
    </source>
</reference>
<keyword evidence="2" id="KW-0964">Secreted</keyword>
<evidence type="ECO:0000313" key="6">
    <source>
        <dbReference type="EMBL" id="JAB84670.1"/>
    </source>
</evidence>
<accession>W4VS51</accession>
<keyword evidence="3" id="KW-0800">Toxin</keyword>
<evidence type="ECO:0000256" key="4">
    <source>
        <dbReference type="ARBA" id="ARBA00022729"/>
    </source>
</evidence>
<organism evidence="6">
    <name type="scientific">Conus victoriae</name>
    <name type="common">Queen Victoria cone</name>
    <dbReference type="NCBI Taxonomy" id="319920"/>
    <lineage>
        <taxon>Eukaryota</taxon>
        <taxon>Metazoa</taxon>
        <taxon>Spiralia</taxon>
        <taxon>Lophotrochozoa</taxon>
        <taxon>Mollusca</taxon>
        <taxon>Gastropoda</taxon>
        <taxon>Caenogastropoda</taxon>
        <taxon>Neogastropoda</taxon>
        <taxon>Conoidea</taxon>
        <taxon>Conidae</taxon>
        <taxon>Conus</taxon>
        <taxon>Cylinder</taxon>
    </lineage>
</organism>
<evidence type="ECO:0000256" key="5">
    <source>
        <dbReference type="SAM" id="SignalP"/>
    </source>
</evidence>